<keyword evidence="1" id="KW-0812">Transmembrane</keyword>
<feature type="non-terminal residue" evidence="2">
    <location>
        <position position="56"/>
    </location>
</feature>
<organism evidence="2 3">
    <name type="scientific">Staphylococcus aureus</name>
    <dbReference type="NCBI Taxonomy" id="1280"/>
    <lineage>
        <taxon>Bacteria</taxon>
        <taxon>Bacillati</taxon>
        <taxon>Bacillota</taxon>
        <taxon>Bacilli</taxon>
        <taxon>Bacillales</taxon>
        <taxon>Staphylococcaceae</taxon>
        <taxon>Staphylococcus</taxon>
    </lineage>
</organism>
<sequence length="56" mass="6546">MTLFDMPNYLWITTLIMILLTIFCCLVLNKWFVSAVITFVILGVLAFFIPNFQDIK</sequence>
<evidence type="ECO:0000256" key="1">
    <source>
        <dbReference type="SAM" id="Phobius"/>
    </source>
</evidence>
<dbReference type="EMBL" id="PGWZ01000488">
    <property type="protein sequence ID" value="PPJ71170.1"/>
    <property type="molecule type" value="Genomic_DNA"/>
</dbReference>
<gene>
    <name evidence="2" type="ORF">CV021_13485</name>
</gene>
<dbReference type="Proteomes" id="UP000238775">
    <property type="component" value="Unassembled WGS sequence"/>
</dbReference>
<dbReference type="AlphaFoldDB" id="A0A7Z1N0K2"/>
<name>A0A7Z1N0K2_STAAU</name>
<protein>
    <submittedName>
        <fullName evidence="2">Uncharacterized protein</fullName>
    </submittedName>
</protein>
<feature type="transmembrane region" description="Helical" evidence="1">
    <location>
        <begin position="35"/>
        <end position="52"/>
    </location>
</feature>
<comment type="caution">
    <text evidence="2">The sequence shown here is derived from an EMBL/GenBank/DDBJ whole genome shotgun (WGS) entry which is preliminary data.</text>
</comment>
<keyword evidence="1" id="KW-1133">Transmembrane helix</keyword>
<feature type="transmembrane region" description="Helical" evidence="1">
    <location>
        <begin position="9"/>
        <end position="29"/>
    </location>
</feature>
<reference evidence="2 3" key="1">
    <citation type="submission" date="2017-11" db="EMBL/GenBank/DDBJ databases">
        <authorList>
            <person name="Founou R.C."/>
            <person name="Founou L."/>
            <person name="Allam M."/>
            <person name="Ismail A."/>
            <person name="Essack S.Y."/>
        </authorList>
    </citation>
    <scope>NUCLEOTIDE SEQUENCE [LARGE SCALE GENOMIC DNA]</scope>
    <source>
        <strain evidence="2 3">G703N2B1</strain>
    </source>
</reference>
<evidence type="ECO:0000313" key="2">
    <source>
        <dbReference type="EMBL" id="PPJ71170.1"/>
    </source>
</evidence>
<keyword evidence="1" id="KW-0472">Membrane</keyword>
<evidence type="ECO:0000313" key="3">
    <source>
        <dbReference type="Proteomes" id="UP000238775"/>
    </source>
</evidence>
<proteinExistence type="predicted"/>
<accession>A0A7Z1N0K2</accession>